<evidence type="ECO:0000256" key="2">
    <source>
        <dbReference type="ARBA" id="ARBA00022592"/>
    </source>
</evidence>
<dbReference type="InterPro" id="IPR003439">
    <property type="entry name" value="ABC_transporter-like_ATP-bd"/>
</dbReference>
<reference evidence="6" key="1">
    <citation type="submission" date="2021-11" db="EMBL/GenBank/DDBJ databases">
        <authorList>
            <person name="Rodrigo-Torres L."/>
            <person name="Arahal R. D."/>
            <person name="Lucena T."/>
        </authorList>
    </citation>
    <scope>NUCLEOTIDE SEQUENCE</scope>
    <source>
        <strain evidence="6">CECT 7929</strain>
    </source>
</reference>
<dbReference type="PANTHER" id="PTHR43423">
    <property type="entry name" value="ABC TRANSPORTER I FAMILY MEMBER 17"/>
    <property type="match status" value="1"/>
</dbReference>
<dbReference type="PROSITE" id="PS00211">
    <property type="entry name" value="ABC_TRANSPORTER_1"/>
    <property type="match status" value="1"/>
</dbReference>
<evidence type="ECO:0000256" key="1">
    <source>
        <dbReference type="ARBA" id="ARBA00022448"/>
    </source>
</evidence>
<protein>
    <submittedName>
        <fullName evidence="6">Phosphate import ATP-binding protein PstB</fullName>
    </submittedName>
</protein>
<evidence type="ECO:0000256" key="4">
    <source>
        <dbReference type="ARBA" id="ARBA00022840"/>
    </source>
</evidence>
<evidence type="ECO:0000256" key="3">
    <source>
        <dbReference type="ARBA" id="ARBA00022741"/>
    </source>
</evidence>
<dbReference type="Gene3D" id="3.40.50.300">
    <property type="entry name" value="P-loop containing nucleotide triphosphate hydrolases"/>
    <property type="match status" value="1"/>
</dbReference>
<comment type="caution">
    <text evidence="6">The sequence shown here is derived from an EMBL/GenBank/DDBJ whole genome shotgun (WGS) entry which is preliminary data.</text>
</comment>
<dbReference type="Proteomes" id="UP000838672">
    <property type="component" value="Unassembled WGS sequence"/>
</dbReference>
<evidence type="ECO:0000313" key="6">
    <source>
        <dbReference type="EMBL" id="CAH0535298.1"/>
    </source>
</evidence>
<dbReference type="InterPro" id="IPR017871">
    <property type="entry name" value="ABC_transporter-like_CS"/>
</dbReference>
<name>A0ABN8DXZ5_9VIBR</name>
<dbReference type="InterPro" id="IPR027417">
    <property type="entry name" value="P-loop_NTPase"/>
</dbReference>
<dbReference type="GO" id="GO:0005524">
    <property type="term" value="F:ATP binding"/>
    <property type="evidence" value="ECO:0007669"/>
    <property type="project" value="UniProtKB-KW"/>
</dbReference>
<keyword evidence="2" id="KW-0592">Phosphate transport</keyword>
<keyword evidence="4 6" id="KW-0067">ATP-binding</keyword>
<keyword evidence="1" id="KW-0813">Transport</keyword>
<dbReference type="InterPro" id="IPR003593">
    <property type="entry name" value="AAA+_ATPase"/>
</dbReference>
<keyword evidence="3" id="KW-0547">Nucleotide-binding</keyword>
<dbReference type="CDD" id="cd03260">
    <property type="entry name" value="ABC_PstB_phosphate_transporter"/>
    <property type="match status" value="1"/>
</dbReference>
<dbReference type="RefSeq" id="WP_237468151.1">
    <property type="nucleotide sequence ID" value="NZ_CAKLDI010000002.1"/>
</dbReference>
<accession>A0ABN8DXZ5</accession>
<sequence length="250" mass="27925">MSAHVIVRDLSLAFGKHQVLQGIDANFEANRIHVLVGPSGSGKSSFLRSLNRLNEVQTPASSFSGEIWLETVKSKTAIHQLKDNELPWLRQQMGMVFQHPQLLPGSIADNVLLPLKVVRGLTGEAAQQAMQDALEQAALWQDVAHRLDVNASSLSGGQQQRLCLARTLALSPTVLLLDEPTASLDPTMAAQIEDLFLTLRQRYTMIVVSHQPQQSIKLADHLYCFEQGQMRELPKTQWHSFFSLKENQRD</sequence>
<evidence type="ECO:0000313" key="7">
    <source>
        <dbReference type="Proteomes" id="UP000838672"/>
    </source>
</evidence>
<dbReference type="EMBL" id="CAKLDI010000002">
    <property type="protein sequence ID" value="CAH0535298.1"/>
    <property type="molecule type" value="Genomic_DNA"/>
</dbReference>
<dbReference type="InterPro" id="IPR005670">
    <property type="entry name" value="PstB-like"/>
</dbReference>
<evidence type="ECO:0000259" key="5">
    <source>
        <dbReference type="PROSITE" id="PS50893"/>
    </source>
</evidence>
<keyword evidence="7" id="KW-1185">Reference proteome</keyword>
<dbReference type="SUPFAM" id="SSF52540">
    <property type="entry name" value="P-loop containing nucleoside triphosphate hydrolases"/>
    <property type="match status" value="1"/>
</dbReference>
<gene>
    <name evidence="6" type="primary">pstB_2</name>
    <name evidence="6" type="ORF">VST7929_02914</name>
</gene>
<dbReference type="Pfam" id="PF00005">
    <property type="entry name" value="ABC_tran"/>
    <property type="match status" value="1"/>
</dbReference>
<dbReference type="PROSITE" id="PS50893">
    <property type="entry name" value="ABC_TRANSPORTER_2"/>
    <property type="match status" value="1"/>
</dbReference>
<feature type="domain" description="ABC transporter" evidence="5">
    <location>
        <begin position="5"/>
        <end position="247"/>
    </location>
</feature>
<dbReference type="SMART" id="SM00382">
    <property type="entry name" value="AAA"/>
    <property type="match status" value="1"/>
</dbReference>
<proteinExistence type="predicted"/>
<dbReference type="PANTHER" id="PTHR43423:SF1">
    <property type="entry name" value="ABC TRANSPORTER I FAMILY MEMBER 17"/>
    <property type="match status" value="1"/>
</dbReference>
<organism evidence="6 7">
    <name type="scientific">Vibrio stylophorae</name>
    <dbReference type="NCBI Taxonomy" id="659351"/>
    <lineage>
        <taxon>Bacteria</taxon>
        <taxon>Pseudomonadati</taxon>
        <taxon>Pseudomonadota</taxon>
        <taxon>Gammaproteobacteria</taxon>
        <taxon>Vibrionales</taxon>
        <taxon>Vibrionaceae</taxon>
        <taxon>Vibrio</taxon>
    </lineage>
</organism>